<feature type="domain" description="RNase H type-1" evidence="1">
    <location>
        <begin position="57"/>
        <end position="188"/>
    </location>
</feature>
<dbReference type="Pfam" id="PF00075">
    <property type="entry name" value="RNase_H"/>
    <property type="match status" value="1"/>
</dbReference>
<organism evidence="2 3">
    <name type="scientific">Periconia macrospinosa</name>
    <dbReference type="NCBI Taxonomy" id="97972"/>
    <lineage>
        <taxon>Eukaryota</taxon>
        <taxon>Fungi</taxon>
        <taxon>Dikarya</taxon>
        <taxon>Ascomycota</taxon>
        <taxon>Pezizomycotina</taxon>
        <taxon>Dothideomycetes</taxon>
        <taxon>Pleosporomycetidae</taxon>
        <taxon>Pleosporales</taxon>
        <taxon>Massarineae</taxon>
        <taxon>Periconiaceae</taxon>
        <taxon>Periconia</taxon>
    </lineage>
</organism>
<dbReference type="GO" id="GO:0003676">
    <property type="term" value="F:nucleic acid binding"/>
    <property type="evidence" value="ECO:0007669"/>
    <property type="project" value="InterPro"/>
</dbReference>
<dbReference type="Proteomes" id="UP000244855">
    <property type="component" value="Unassembled WGS sequence"/>
</dbReference>
<dbReference type="InterPro" id="IPR036397">
    <property type="entry name" value="RNaseH_sf"/>
</dbReference>
<proteinExistence type="predicted"/>
<dbReference type="InterPro" id="IPR002156">
    <property type="entry name" value="RNaseH_domain"/>
</dbReference>
<dbReference type="AlphaFoldDB" id="A0A2V1DED3"/>
<evidence type="ECO:0000313" key="2">
    <source>
        <dbReference type="EMBL" id="PVH96418.1"/>
    </source>
</evidence>
<dbReference type="Gene3D" id="3.30.420.10">
    <property type="entry name" value="Ribonuclease H-like superfamily/Ribonuclease H"/>
    <property type="match status" value="1"/>
</dbReference>
<dbReference type="OrthoDB" id="3797754at2759"/>
<dbReference type="InterPro" id="IPR012337">
    <property type="entry name" value="RNaseH-like_sf"/>
</dbReference>
<accession>A0A2V1DED3</accession>
<sequence>MHAAKFFDKTTITTVVPNRYLERPSLPSLIFPGTLKVESPIKAIEQAYKESTVAKLDVNRIVLWTDGSGCQSGKQGLAFAWRYSEAYGWGPWEAFGYKATGANVSSTDMEFLAVIKALDWASEVTQKRLKSINAVAIYTDAQGVIEALRQNSYKRPLALHVVKRAAKLIRLAVSDVSIHWVPGHSKVK</sequence>
<dbReference type="SUPFAM" id="SSF53098">
    <property type="entry name" value="Ribonuclease H-like"/>
    <property type="match status" value="1"/>
</dbReference>
<name>A0A2V1DED3_9PLEO</name>
<protein>
    <recommendedName>
        <fullName evidence="1">RNase H type-1 domain-containing protein</fullName>
    </recommendedName>
</protein>
<keyword evidence="3" id="KW-1185">Reference proteome</keyword>
<dbReference type="EMBL" id="KZ805465">
    <property type="protein sequence ID" value="PVH96418.1"/>
    <property type="molecule type" value="Genomic_DNA"/>
</dbReference>
<dbReference type="GO" id="GO:0004523">
    <property type="term" value="F:RNA-DNA hybrid ribonuclease activity"/>
    <property type="evidence" value="ECO:0007669"/>
    <property type="project" value="InterPro"/>
</dbReference>
<reference evidence="2 3" key="1">
    <citation type="journal article" date="2018" name="Sci. Rep.">
        <title>Comparative genomics provides insights into the lifestyle and reveals functional heterogeneity of dark septate endophytic fungi.</title>
        <authorList>
            <person name="Knapp D.G."/>
            <person name="Nemeth J.B."/>
            <person name="Barry K."/>
            <person name="Hainaut M."/>
            <person name="Henrissat B."/>
            <person name="Johnson J."/>
            <person name="Kuo A."/>
            <person name="Lim J.H.P."/>
            <person name="Lipzen A."/>
            <person name="Nolan M."/>
            <person name="Ohm R.A."/>
            <person name="Tamas L."/>
            <person name="Grigoriev I.V."/>
            <person name="Spatafora J.W."/>
            <person name="Nagy L.G."/>
            <person name="Kovacs G.M."/>
        </authorList>
    </citation>
    <scope>NUCLEOTIDE SEQUENCE [LARGE SCALE GENOMIC DNA]</scope>
    <source>
        <strain evidence="2 3">DSE2036</strain>
    </source>
</reference>
<gene>
    <name evidence="2" type="ORF">DM02DRAFT_119377</name>
</gene>
<dbReference type="PROSITE" id="PS50879">
    <property type="entry name" value="RNASE_H_1"/>
    <property type="match status" value="1"/>
</dbReference>
<evidence type="ECO:0000313" key="3">
    <source>
        <dbReference type="Proteomes" id="UP000244855"/>
    </source>
</evidence>
<evidence type="ECO:0000259" key="1">
    <source>
        <dbReference type="PROSITE" id="PS50879"/>
    </source>
</evidence>